<dbReference type="PANTHER" id="PTHR33393:SF13">
    <property type="entry name" value="PGA BIOSYNTHESIS PROTEIN CAPA"/>
    <property type="match status" value="1"/>
</dbReference>
<dbReference type="SUPFAM" id="SSF56059">
    <property type="entry name" value="Glutathione synthetase ATP-binding domain-like"/>
    <property type="match status" value="1"/>
</dbReference>
<dbReference type="InterPro" id="IPR019079">
    <property type="entry name" value="Capsule_synth_CapA"/>
</dbReference>
<dbReference type="SUPFAM" id="SSF56300">
    <property type="entry name" value="Metallo-dependent phosphatases"/>
    <property type="match status" value="1"/>
</dbReference>
<comment type="similarity">
    <text evidence="1">Belongs to the CapA family.</text>
</comment>
<dbReference type="EMBL" id="DVLP01000402">
    <property type="protein sequence ID" value="HIT76665.1"/>
    <property type="molecule type" value="Genomic_DNA"/>
</dbReference>
<comment type="caution">
    <text evidence="7">The sequence shown here is derived from an EMBL/GenBank/DDBJ whole genome shotgun (WGS) entry which is preliminary data.</text>
</comment>
<dbReference type="InterPro" id="IPR052169">
    <property type="entry name" value="CW_Biosynth-Accessory"/>
</dbReference>
<feature type="compositionally biased region" description="Low complexity" evidence="5">
    <location>
        <begin position="727"/>
        <end position="747"/>
    </location>
</feature>
<dbReference type="Gene3D" id="3.60.21.10">
    <property type="match status" value="1"/>
</dbReference>
<dbReference type="SMART" id="SM00854">
    <property type="entry name" value="PGA_cap"/>
    <property type="match status" value="1"/>
</dbReference>
<evidence type="ECO:0000256" key="2">
    <source>
        <dbReference type="ARBA" id="ARBA00022741"/>
    </source>
</evidence>
<evidence type="ECO:0000256" key="3">
    <source>
        <dbReference type="ARBA" id="ARBA00022840"/>
    </source>
</evidence>
<dbReference type="Proteomes" id="UP000886842">
    <property type="component" value="Unassembled WGS sequence"/>
</dbReference>
<evidence type="ECO:0000313" key="8">
    <source>
        <dbReference type="Proteomes" id="UP000886842"/>
    </source>
</evidence>
<evidence type="ECO:0000256" key="4">
    <source>
        <dbReference type="PROSITE-ProRule" id="PRU00409"/>
    </source>
</evidence>
<accession>A0A9D1KNF2</accession>
<name>A0A9D1KNF2_9ACTN</name>
<evidence type="ECO:0000256" key="5">
    <source>
        <dbReference type="SAM" id="MobiDB-lite"/>
    </source>
</evidence>
<keyword evidence="3 4" id="KW-0067">ATP-binding</keyword>
<dbReference type="InterPro" id="IPR003135">
    <property type="entry name" value="ATP-grasp_carboxylate-amine"/>
</dbReference>
<dbReference type="Pfam" id="PF02222">
    <property type="entry name" value="ATP-grasp"/>
    <property type="match status" value="1"/>
</dbReference>
<evidence type="ECO:0000259" key="6">
    <source>
        <dbReference type="PROSITE" id="PS50975"/>
    </source>
</evidence>
<evidence type="ECO:0000313" key="7">
    <source>
        <dbReference type="EMBL" id="HIT76665.1"/>
    </source>
</evidence>
<dbReference type="GO" id="GO:0046872">
    <property type="term" value="F:metal ion binding"/>
    <property type="evidence" value="ECO:0007669"/>
    <property type="project" value="InterPro"/>
</dbReference>
<dbReference type="PROSITE" id="PS50975">
    <property type="entry name" value="ATP_GRASP"/>
    <property type="match status" value="1"/>
</dbReference>
<feature type="region of interest" description="Disordered" evidence="5">
    <location>
        <begin position="363"/>
        <end position="401"/>
    </location>
</feature>
<proteinExistence type="inferred from homology"/>
<dbReference type="AlphaFoldDB" id="A0A9D1KNF2"/>
<feature type="compositionally biased region" description="Pro residues" evidence="5">
    <location>
        <begin position="373"/>
        <end position="386"/>
    </location>
</feature>
<evidence type="ECO:0000256" key="1">
    <source>
        <dbReference type="ARBA" id="ARBA00005662"/>
    </source>
</evidence>
<dbReference type="InterPro" id="IPR011761">
    <property type="entry name" value="ATP-grasp"/>
</dbReference>
<feature type="domain" description="ATP-grasp" evidence="6">
    <location>
        <begin position="474"/>
        <end position="721"/>
    </location>
</feature>
<dbReference type="GO" id="GO:0005524">
    <property type="term" value="F:ATP binding"/>
    <property type="evidence" value="ECO:0007669"/>
    <property type="project" value="UniProtKB-UniRule"/>
</dbReference>
<feature type="region of interest" description="Disordered" evidence="5">
    <location>
        <begin position="727"/>
        <end position="756"/>
    </location>
</feature>
<reference evidence="7" key="1">
    <citation type="submission" date="2020-10" db="EMBL/GenBank/DDBJ databases">
        <authorList>
            <person name="Gilroy R."/>
        </authorList>
    </citation>
    <scope>NUCLEOTIDE SEQUENCE</scope>
    <source>
        <strain evidence="7">ChiGjej1B1-24693</strain>
    </source>
</reference>
<dbReference type="PANTHER" id="PTHR33393">
    <property type="entry name" value="POLYGLUTAMINE SYNTHESIS ACCESSORY PROTEIN RV0574C-RELATED"/>
    <property type="match status" value="1"/>
</dbReference>
<sequence>MTPEPYRIEPYRILVLGDFHFGESYRQAGATVLARHGYRHSTEHLRPFLAAADVRIVNLETPIVDPEQHPSPLHGRKTYLHWADPEATPAALVELGVDAVSLANNHTLDHGTAGLLETLDRLAAVDIDVFGAGRTLAEAVRGHQVMIPASHGGGTLRFTGSFQYSRRHDHEYGFYAGETTPGCAALSRRAVPPARSAEDPDDLLTIAFPHWGANYRWRTPGQQVLGQTLIGSGHDLVLGHGSHCVQEIDRIEQHWVVNGLGNGNFQSGGRFARYVREESILPYGFWAVLEIGAPEHGQRRVVLRLHPVHSDNHVTDFQPRPVSRDERDRILHQLLRRSVGAGAITPDTDDLGHHLVVPLGSWPVGGRLRPDPDPAPPTRPVRPVEPSPAATSSDGARRYNDPATRSVLAQYRSGRNLGAILNAEAAEAAGARVEWLAPNTAIAHFPDRRILVNGYKCDESDLGSRIVQDKLLLKQFLVDQGVSTPAGTLADTAEQAIAFAARLGRAVVVKPRAGNKGRGITVNITTAEQIRAAHARAARVGKGILVEEYVPVHQEYRVLATQVDCVSVVRRVLPNVTGNGTDTIARLIELKNAERALNPALFKREIPADAVTSAYLARQGRDLDTVLAPGERITVRDVGGLSSGGEPLECSTEVEPTVSETAVAAVAAIPGLSWGGCDIVVAEDGRAYVIEINSDADIGGATYPLVGEPKDVAGHMIALRMASSSAEVPTPTSAAPTSAVASAATPSPAAPAPAPRRVLDRLLRRRRPMPATPPSPPELASGPLAEAFVAWLERQGHTVTPVGSSIRRLEGPSLGTRWMTVEAMTASDLSAVRRVMRRHGLVRSFLVAADLPRVAGRRVVNPQQWSRFVHDHPGAVTVVPYRGEWTGPQAMVLDAPDGDDASVLVGSGLVGSGRVGSGPWFVQRHRSGTRLRVLATATEALAILGPGGLGSVSTVVDNRSAVAELAVRAVRAVPQLRWAAVDVVVGPTPGRVLVEGMGVAPVTPAGWSVLDGSLDAVFEMLRAGLVSDAA</sequence>
<reference evidence="7" key="2">
    <citation type="journal article" date="2021" name="PeerJ">
        <title>Extensive microbial diversity within the chicken gut microbiome revealed by metagenomics and culture.</title>
        <authorList>
            <person name="Gilroy R."/>
            <person name="Ravi A."/>
            <person name="Getino M."/>
            <person name="Pursley I."/>
            <person name="Horton D.L."/>
            <person name="Alikhan N.F."/>
            <person name="Baker D."/>
            <person name="Gharbi K."/>
            <person name="Hall N."/>
            <person name="Watson M."/>
            <person name="Adriaenssens E.M."/>
            <person name="Foster-Nyarko E."/>
            <person name="Jarju S."/>
            <person name="Secka A."/>
            <person name="Antonio M."/>
            <person name="Oren A."/>
            <person name="Chaudhuri R.R."/>
            <person name="La Ragione R."/>
            <person name="Hildebrand F."/>
            <person name="Pallen M.J."/>
        </authorList>
    </citation>
    <scope>NUCLEOTIDE SEQUENCE</scope>
    <source>
        <strain evidence="7">ChiGjej1B1-24693</strain>
    </source>
</reference>
<keyword evidence="2 4" id="KW-0547">Nucleotide-binding</keyword>
<gene>
    <name evidence="7" type="ORF">IAA98_13870</name>
</gene>
<dbReference type="Pfam" id="PF09587">
    <property type="entry name" value="PGA_cap"/>
    <property type="match status" value="1"/>
</dbReference>
<organism evidence="7 8">
    <name type="scientific">Candidatus Avipropionibacterium avicola</name>
    <dbReference type="NCBI Taxonomy" id="2840701"/>
    <lineage>
        <taxon>Bacteria</taxon>
        <taxon>Bacillati</taxon>
        <taxon>Actinomycetota</taxon>
        <taxon>Actinomycetes</taxon>
        <taxon>Propionibacteriales</taxon>
        <taxon>Propionibacteriaceae</taxon>
        <taxon>Propionibacteriaceae incertae sedis</taxon>
        <taxon>Candidatus Avipropionibacterium</taxon>
    </lineage>
</organism>
<dbReference type="Gene3D" id="3.30.470.20">
    <property type="entry name" value="ATP-grasp fold, B domain"/>
    <property type="match status" value="2"/>
</dbReference>
<dbReference type="InterPro" id="IPR029052">
    <property type="entry name" value="Metallo-depent_PP-like"/>
</dbReference>
<protein>
    <submittedName>
        <fullName evidence="7">CapA family protein</fullName>
    </submittedName>
</protein>